<dbReference type="InterPro" id="IPR050487">
    <property type="entry name" value="FtsQ_DivIB"/>
</dbReference>
<dbReference type="STRING" id="79604.AAY81_06935"/>
<evidence type="ECO:0000256" key="6">
    <source>
        <dbReference type="ARBA" id="ARBA00023136"/>
    </source>
</evidence>
<reference evidence="12" key="1">
    <citation type="submission" date="2016-10" db="EMBL/GenBank/DDBJ databases">
        <authorList>
            <person name="Varghese N."/>
        </authorList>
    </citation>
    <scope>NUCLEOTIDE SEQUENCE [LARGE SCALE GENOMIC DNA]</scope>
    <source>
        <strain evidence="12">DSM 21843</strain>
    </source>
</reference>
<dbReference type="Proteomes" id="UP000182975">
    <property type="component" value="Unassembled WGS sequence"/>
</dbReference>
<evidence type="ECO:0000256" key="5">
    <source>
        <dbReference type="ARBA" id="ARBA00022989"/>
    </source>
</evidence>
<dbReference type="AlphaFoldDB" id="A0A172RYT7"/>
<feature type="region of interest" description="Disordered" evidence="8">
    <location>
        <begin position="1"/>
        <end position="90"/>
    </location>
</feature>
<evidence type="ECO:0000256" key="2">
    <source>
        <dbReference type="ARBA" id="ARBA00022475"/>
    </source>
</evidence>
<dbReference type="OrthoDB" id="3173189at2"/>
<name>A0A172RYT7_9ACTN</name>
<evidence type="ECO:0000256" key="7">
    <source>
        <dbReference type="ARBA" id="ARBA00023306"/>
    </source>
</evidence>
<keyword evidence="3 11" id="KW-0132">Cell division</keyword>
<dbReference type="InterPro" id="IPR034746">
    <property type="entry name" value="POTRA"/>
</dbReference>
<dbReference type="PANTHER" id="PTHR37820:SF1">
    <property type="entry name" value="CELL DIVISION PROTEIN FTSQ"/>
    <property type="match status" value="1"/>
</dbReference>
<organism evidence="11 12">
    <name type="scientific">Denitrobacterium detoxificans</name>
    <dbReference type="NCBI Taxonomy" id="79604"/>
    <lineage>
        <taxon>Bacteria</taxon>
        <taxon>Bacillati</taxon>
        <taxon>Actinomycetota</taxon>
        <taxon>Coriobacteriia</taxon>
        <taxon>Eggerthellales</taxon>
        <taxon>Eggerthellaceae</taxon>
        <taxon>Denitrobacterium</taxon>
    </lineage>
</organism>
<evidence type="ECO:0000256" key="4">
    <source>
        <dbReference type="ARBA" id="ARBA00022692"/>
    </source>
</evidence>
<accession>A0A172RYT7</accession>
<evidence type="ECO:0000256" key="9">
    <source>
        <dbReference type="SAM" id="Phobius"/>
    </source>
</evidence>
<evidence type="ECO:0000256" key="1">
    <source>
        <dbReference type="ARBA" id="ARBA00004370"/>
    </source>
</evidence>
<sequence>MASNSNRRYGSSDSRARRRSSSSGSRPTARSASSRARASQRSAGSRAAYRPSNISRTSSRRPTQRVSSVSIGELNRASSAGRRSSSPSVSSGGIRRVIIVFVLLVLLAIAGTVVYWSSLFTVSQVTVSGCTHLTASEMTELAQVPSGTTLLRVDAGAIEKRLESDAWVEDAAVNRIFPDTLELVITERSIAAVVTITSVSDQQSEDWAIASDGTWLMKIPEQGSAEAANISQQIYEDAESVLHITDVPYGVNPQVGSVCTDESVLNALTIVSSLSTELADSVTTVSATDSANTVLTLSNGVQIAFGEAENIRDKERVCLELMEQHPDAISYINVRVVTSPTYRALSS</sequence>
<dbReference type="EMBL" id="FOEC01000004">
    <property type="protein sequence ID" value="SEO70979.1"/>
    <property type="molecule type" value="Genomic_DNA"/>
</dbReference>
<dbReference type="GO" id="GO:0051301">
    <property type="term" value="P:cell division"/>
    <property type="evidence" value="ECO:0007669"/>
    <property type="project" value="UniProtKB-KW"/>
</dbReference>
<feature type="domain" description="POTRA" evidence="10">
    <location>
        <begin position="120"/>
        <end position="188"/>
    </location>
</feature>
<feature type="transmembrane region" description="Helical" evidence="9">
    <location>
        <begin position="97"/>
        <end position="116"/>
    </location>
</feature>
<dbReference type="GO" id="GO:0005886">
    <property type="term" value="C:plasma membrane"/>
    <property type="evidence" value="ECO:0007669"/>
    <property type="project" value="TreeGrafter"/>
</dbReference>
<keyword evidence="12" id="KW-1185">Reference proteome</keyword>
<comment type="subcellular location">
    <subcellularLocation>
        <location evidence="1">Membrane</location>
    </subcellularLocation>
</comment>
<dbReference type="PANTHER" id="PTHR37820">
    <property type="entry name" value="CELL DIVISION PROTEIN DIVIB"/>
    <property type="match status" value="1"/>
</dbReference>
<keyword evidence="4 9" id="KW-0812">Transmembrane</keyword>
<evidence type="ECO:0000259" key="10">
    <source>
        <dbReference type="PROSITE" id="PS51779"/>
    </source>
</evidence>
<dbReference type="KEGG" id="ddt:AAY81_06935"/>
<protein>
    <submittedName>
        <fullName evidence="11">Cell division protein FtsQ</fullName>
    </submittedName>
</protein>
<dbReference type="InterPro" id="IPR013685">
    <property type="entry name" value="POTRA_FtsQ_type"/>
</dbReference>
<dbReference type="Pfam" id="PF08478">
    <property type="entry name" value="POTRA_1"/>
    <property type="match status" value="1"/>
</dbReference>
<keyword evidence="6 9" id="KW-0472">Membrane</keyword>
<evidence type="ECO:0000256" key="3">
    <source>
        <dbReference type="ARBA" id="ARBA00022618"/>
    </source>
</evidence>
<dbReference type="InterPro" id="IPR005548">
    <property type="entry name" value="Cell_div_FtsQ/DivIB_C"/>
</dbReference>
<dbReference type="Pfam" id="PF03799">
    <property type="entry name" value="FtsQ_DivIB_C"/>
    <property type="match status" value="1"/>
</dbReference>
<evidence type="ECO:0000313" key="12">
    <source>
        <dbReference type="Proteomes" id="UP000182975"/>
    </source>
</evidence>
<feature type="compositionally biased region" description="Low complexity" evidence="8">
    <location>
        <begin position="21"/>
        <end position="50"/>
    </location>
</feature>
<keyword evidence="7" id="KW-0131">Cell cycle</keyword>
<dbReference type="PATRIC" id="fig|79604.3.peg.1404"/>
<evidence type="ECO:0000256" key="8">
    <source>
        <dbReference type="SAM" id="MobiDB-lite"/>
    </source>
</evidence>
<evidence type="ECO:0000313" key="11">
    <source>
        <dbReference type="EMBL" id="SEO70979.1"/>
    </source>
</evidence>
<gene>
    <name evidence="11" type="ORF">SAMN02910314_00954</name>
</gene>
<keyword evidence="2" id="KW-1003">Cell membrane</keyword>
<feature type="compositionally biased region" description="Low complexity" evidence="8">
    <location>
        <begin position="76"/>
        <end position="90"/>
    </location>
</feature>
<dbReference type="PROSITE" id="PS51779">
    <property type="entry name" value="POTRA"/>
    <property type="match status" value="1"/>
</dbReference>
<dbReference type="Gene3D" id="3.10.20.310">
    <property type="entry name" value="membrane protein fhac"/>
    <property type="match status" value="1"/>
</dbReference>
<proteinExistence type="predicted"/>
<keyword evidence="5 9" id="KW-1133">Transmembrane helix</keyword>